<evidence type="ECO:0000256" key="1">
    <source>
        <dbReference type="ARBA" id="ARBA00022670"/>
    </source>
</evidence>
<organism evidence="11 12">
    <name type="scientific">Arenimonas fontis</name>
    <dbReference type="NCBI Taxonomy" id="2608255"/>
    <lineage>
        <taxon>Bacteria</taxon>
        <taxon>Pseudomonadati</taxon>
        <taxon>Pseudomonadota</taxon>
        <taxon>Gammaproteobacteria</taxon>
        <taxon>Lysobacterales</taxon>
        <taxon>Lysobacteraceae</taxon>
        <taxon>Arenimonas</taxon>
    </lineage>
</organism>
<dbReference type="InterPro" id="IPR011990">
    <property type="entry name" value="TPR-like_helical_dom_sf"/>
</dbReference>
<dbReference type="Gene3D" id="1.25.40.10">
    <property type="entry name" value="Tetratricopeptide repeat domain"/>
    <property type="match status" value="1"/>
</dbReference>
<dbReference type="PANTHER" id="PTHR22726:SF1">
    <property type="entry name" value="METALLOENDOPEPTIDASE OMA1, MITOCHONDRIAL"/>
    <property type="match status" value="1"/>
</dbReference>
<dbReference type="GO" id="GO:0004222">
    <property type="term" value="F:metalloendopeptidase activity"/>
    <property type="evidence" value="ECO:0007669"/>
    <property type="project" value="InterPro"/>
</dbReference>
<dbReference type="Proteomes" id="UP000322165">
    <property type="component" value="Unassembled WGS sequence"/>
</dbReference>
<dbReference type="AlphaFoldDB" id="A0A5B2ZES6"/>
<dbReference type="GO" id="GO:0016020">
    <property type="term" value="C:membrane"/>
    <property type="evidence" value="ECO:0007669"/>
    <property type="project" value="InterPro"/>
</dbReference>
<dbReference type="InterPro" id="IPR051156">
    <property type="entry name" value="Mito/Outer_Membr_Metalloprot"/>
</dbReference>
<evidence type="ECO:0000256" key="2">
    <source>
        <dbReference type="ARBA" id="ARBA00022723"/>
    </source>
</evidence>
<dbReference type="EC" id="3.4.-.-" evidence="8"/>
<proteinExistence type="inferred from homology"/>
<evidence type="ECO:0000256" key="4">
    <source>
        <dbReference type="ARBA" id="ARBA00022764"/>
    </source>
</evidence>
<evidence type="ECO:0000256" key="8">
    <source>
        <dbReference type="HAMAP-Rule" id="MF_00997"/>
    </source>
</evidence>
<feature type="active site" description="Proton donor" evidence="8">
    <location>
        <position position="221"/>
    </location>
</feature>
<keyword evidence="5 8" id="KW-0378">Hydrolase</keyword>
<dbReference type="EMBL" id="VUOD01000002">
    <property type="protein sequence ID" value="KAA2285582.1"/>
    <property type="molecule type" value="Genomic_DNA"/>
</dbReference>
<keyword evidence="3 8" id="KW-0732">Signal</keyword>
<dbReference type="SUPFAM" id="SSF48452">
    <property type="entry name" value="TPR-like"/>
    <property type="match status" value="1"/>
</dbReference>
<name>A0A5B2ZES6_9GAMM</name>
<comment type="similarity">
    <text evidence="8">Belongs to the peptidase M48 family. BepA subfamily.</text>
</comment>
<gene>
    <name evidence="11" type="ORF">F0415_02780</name>
</gene>
<dbReference type="Gene3D" id="3.30.2010.10">
    <property type="entry name" value="Metalloproteases ('zincins'), catalytic domain"/>
    <property type="match status" value="1"/>
</dbReference>
<dbReference type="RefSeq" id="WP_149859684.1">
    <property type="nucleotide sequence ID" value="NZ_VUOD01000002.1"/>
</dbReference>
<feature type="active site" evidence="8">
    <location>
        <position position="143"/>
    </location>
</feature>
<keyword evidence="7 8" id="KW-0482">Metalloprotease</keyword>
<dbReference type="InterPro" id="IPR030873">
    <property type="entry name" value="Protease_BepA"/>
</dbReference>
<reference evidence="11 12" key="1">
    <citation type="submission" date="2019-09" db="EMBL/GenBank/DDBJ databases">
        <title>Arenimonas chukotkensis sp. nov., a bacterium isolated from Chukotka hot spring, Arctic region, Russia.</title>
        <authorList>
            <person name="Zayulina K.S."/>
            <person name="Prokofeva M.I."/>
            <person name="Elcheninov A.G."/>
            <person name="Novikov A."/>
            <person name="Kochetkova T.V."/>
            <person name="Kublanov I.V."/>
        </authorList>
    </citation>
    <scope>NUCLEOTIDE SEQUENCE [LARGE SCALE GENOMIC DNA]</scope>
    <source>
        <strain evidence="11 12">3729k</strain>
    </source>
</reference>
<sequence length="547" mass="59230">MLRPDSRPGAPVRIPAALACTVVFALGLARDAHGQDSRLPDIGSSAGEVVDPATEARYGAYVLYELRRMGLVLEDPLLDGWLQGMGYRLVAASDTPNQDFTFFMMRERQINAFATLGGYIGVNSGLVLTAESEGEVASVMAHEIAHVSQQHVLRGIERAKRDQVPILLAMLGAIAASQAINTDSRTDNSRSNASAAAVAGAMALIQQRQIDYTRSNESEADRIGIQTLARAGYPPEAMGDFFERMQRAYRSNSGGYQLPEYLRTHPVTITRISEARQRAAQLAAAGPGASPSPSPGVVSPLLPDRYRLSGAGLGQQSPGDQFEWARERLRVLSASDAKAAVREYEALAGAPGARPSDPRRYGLALARVRAGDPDLAIGEFEELLARHPGHLWIELALAEALARAGREGEATERFERLLRRHTGSRAVRLAYADVLGERGTAASGRRAQEVLRPLLAESGDDPLFQRSFARACELAGDLVRAGEAHAEAAFLTGRAIDALGLLDRLLKEEDLDYYQRARIEARIAAITPYVLEMRRRGIEPGRQPAGP</sequence>
<protein>
    <recommendedName>
        <fullName evidence="8">Putative beta-barrel assembly-enhancing protease</fullName>
        <ecNumber evidence="8">3.4.-.-</ecNumber>
    </recommendedName>
</protein>
<keyword evidence="12" id="KW-1185">Reference proteome</keyword>
<evidence type="ECO:0000256" key="3">
    <source>
        <dbReference type="ARBA" id="ARBA00022729"/>
    </source>
</evidence>
<feature type="binding site" evidence="8">
    <location>
        <position position="142"/>
    </location>
    <ligand>
        <name>Zn(2+)</name>
        <dbReference type="ChEBI" id="CHEBI:29105"/>
        <note>catalytic</note>
    </ligand>
</feature>
<reference evidence="11 12" key="2">
    <citation type="submission" date="2019-09" db="EMBL/GenBank/DDBJ databases">
        <authorList>
            <person name="Mazur A."/>
        </authorList>
    </citation>
    <scope>NUCLEOTIDE SEQUENCE [LARGE SCALE GENOMIC DNA]</scope>
    <source>
        <strain evidence="11 12">3729k</strain>
    </source>
</reference>
<dbReference type="InterPro" id="IPR001915">
    <property type="entry name" value="Peptidase_M48"/>
</dbReference>
<keyword evidence="6 8" id="KW-0862">Zinc</keyword>
<comment type="cofactor">
    <cofactor evidence="8">
        <name>Zn(2+)</name>
        <dbReference type="ChEBI" id="CHEBI:29105"/>
    </cofactor>
    <text evidence="8">Binds 1 zinc ion per subunit.</text>
</comment>
<evidence type="ECO:0000256" key="6">
    <source>
        <dbReference type="ARBA" id="ARBA00022833"/>
    </source>
</evidence>
<comment type="subcellular location">
    <subcellularLocation>
        <location evidence="8">Periplasm</location>
    </subcellularLocation>
</comment>
<evidence type="ECO:0000313" key="12">
    <source>
        <dbReference type="Proteomes" id="UP000322165"/>
    </source>
</evidence>
<feature type="domain" description="Peptidase M48" evidence="10">
    <location>
        <begin position="77"/>
        <end position="278"/>
    </location>
</feature>
<keyword evidence="2 8" id="KW-0479">Metal-binding</keyword>
<comment type="caution">
    <text evidence="11">The sequence shown here is derived from an EMBL/GenBank/DDBJ whole genome shotgun (WGS) entry which is preliminary data.</text>
</comment>
<dbReference type="Pfam" id="PF01435">
    <property type="entry name" value="Peptidase_M48"/>
    <property type="match status" value="1"/>
</dbReference>
<evidence type="ECO:0000313" key="11">
    <source>
        <dbReference type="EMBL" id="KAA2285582.1"/>
    </source>
</evidence>
<feature type="binding site" evidence="8">
    <location>
        <position position="146"/>
    </location>
    <ligand>
        <name>Zn(2+)</name>
        <dbReference type="ChEBI" id="CHEBI:29105"/>
        <note>catalytic</note>
    </ligand>
</feature>
<feature type="region of interest" description="Disordered" evidence="9">
    <location>
        <begin position="280"/>
        <end position="301"/>
    </location>
</feature>
<evidence type="ECO:0000256" key="5">
    <source>
        <dbReference type="ARBA" id="ARBA00022801"/>
    </source>
</evidence>
<keyword evidence="1 8" id="KW-0645">Protease</keyword>
<feature type="binding site" evidence="8">
    <location>
        <position position="217"/>
    </location>
    <ligand>
        <name>Zn(2+)</name>
        <dbReference type="ChEBI" id="CHEBI:29105"/>
        <note>catalytic</note>
    </ligand>
</feature>
<dbReference type="GO" id="GO:0008270">
    <property type="term" value="F:zinc ion binding"/>
    <property type="evidence" value="ECO:0007669"/>
    <property type="project" value="UniProtKB-UniRule"/>
</dbReference>
<accession>A0A5B2ZES6</accession>
<keyword evidence="4 8" id="KW-0574">Periplasm</keyword>
<dbReference type="GO" id="GO:0042597">
    <property type="term" value="C:periplasmic space"/>
    <property type="evidence" value="ECO:0007669"/>
    <property type="project" value="UniProtKB-SubCell"/>
</dbReference>
<evidence type="ECO:0000259" key="10">
    <source>
        <dbReference type="Pfam" id="PF01435"/>
    </source>
</evidence>
<dbReference type="HAMAP" id="MF_00997">
    <property type="entry name" value="Protease_BepA"/>
    <property type="match status" value="1"/>
</dbReference>
<dbReference type="Pfam" id="PF14559">
    <property type="entry name" value="TPR_19"/>
    <property type="match status" value="1"/>
</dbReference>
<dbReference type="GO" id="GO:0051603">
    <property type="term" value="P:proteolysis involved in protein catabolic process"/>
    <property type="evidence" value="ECO:0007669"/>
    <property type="project" value="TreeGrafter"/>
</dbReference>
<dbReference type="PANTHER" id="PTHR22726">
    <property type="entry name" value="METALLOENDOPEPTIDASE OMA1"/>
    <property type="match status" value="1"/>
</dbReference>
<evidence type="ECO:0000256" key="9">
    <source>
        <dbReference type="SAM" id="MobiDB-lite"/>
    </source>
</evidence>
<comment type="function">
    <text evidence="8">Functions as both a chaperone and a metalloprotease. Maintains the integrity of the outer membrane by promoting either the assembly or the elimination of outer membrane proteins, depending on their folding state.</text>
</comment>
<evidence type="ECO:0000256" key="7">
    <source>
        <dbReference type="ARBA" id="ARBA00023049"/>
    </source>
</evidence>